<dbReference type="NCBIfam" id="NF047646">
    <property type="entry name" value="REP_Tyr_transpos"/>
    <property type="match status" value="1"/>
</dbReference>
<dbReference type="Proteomes" id="UP000015455">
    <property type="component" value="Unassembled WGS sequence"/>
</dbReference>
<dbReference type="PATRIC" id="fig|1348657.5.peg.2485"/>
<dbReference type="GO" id="GO:0043565">
    <property type="term" value="F:sequence-specific DNA binding"/>
    <property type="evidence" value="ECO:0007669"/>
    <property type="project" value="TreeGrafter"/>
</dbReference>
<name>S9ZKH9_9RHOO</name>
<dbReference type="eggNOG" id="COG1943">
    <property type="taxonomic scope" value="Bacteria"/>
</dbReference>
<accession>S9ZKH9</accession>
<proteinExistence type="predicted"/>
<dbReference type="SUPFAM" id="SSF143422">
    <property type="entry name" value="Transposase IS200-like"/>
    <property type="match status" value="1"/>
</dbReference>
<gene>
    <name evidence="2" type="ORF">M622_16995</name>
</gene>
<dbReference type="RefSeq" id="WP_021249894.1">
    <property type="nucleotide sequence ID" value="NZ_ATJV01000063.1"/>
</dbReference>
<protein>
    <recommendedName>
        <fullName evidence="1">Transposase IS200-like domain-containing protein</fullName>
    </recommendedName>
</protein>
<dbReference type="InterPro" id="IPR002686">
    <property type="entry name" value="Transposase_17"/>
</dbReference>
<dbReference type="EMBL" id="ATJV01000063">
    <property type="protein sequence ID" value="EPZ15061.1"/>
    <property type="molecule type" value="Genomic_DNA"/>
</dbReference>
<keyword evidence="3" id="KW-1185">Reference proteome</keyword>
<dbReference type="PANTHER" id="PTHR36966">
    <property type="entry name" value="REP-ASSOCIATED TYROSINE TRANSPOSASE"/>
    <property type="match status" value="1"/>
</dbReference>
<dbReference type="SMART" id="SM01321">
    <property type="entry name" value="Y1_Tnp"/>
    <property type="match status" value="1"/>
</dbReference>
<dbReference type="InterPro" id="IPR052715">
    <property type="entry name" value="RAYT_transposase"/>
</dbReference>
<dbReference type="OrthoDB" id="9814067at2"/>
<dbReference type="Gene3D" id="3.30.70.1290">
    <property type="entry name" value="Transposase IS200-like"/>
    <property type="match status" value="1"/>
</dbReference>
<organism evidence="2 3">
    <name type="scientific">Thauera terpenica 58Eu</name>
    <dbReference type="NCBI Taxonomy" id="1348657"/>
    <lineage>
        <taxon>Bacteria</taxon>
        <taxon>Pseudomonadati</taxon>
        <taxon>Pseudomonadota</taxon>
        <taxon>Betaproteobacteria</taxon>
        <taxon>Rhodocyclales</taxon>
        <taxon>Zoogloeaceae</taxon>
        <taxon>Thauera</taxon>
    </lineage>
</organism>
<feature type="domain" description="Transposase IS200-like" evidence="1">
    <location>
        <begin position="8"/>
        <end position="132"/>
    </location>
</feature>
<dbReference type="PANTHER" id="PTHR36966:SF1">
    <property type="entry name" value="REP-ASSOCIATED TYROSINE TRANSPOSASE"/>
    <property type="match status" value="1"/>
</dbReference>
<dbReference type="AlphaFoldDB" id="S9ZKH9"/>
<reference evidence="2 3" key="1">
    <citation type="submission" date="2013-06" db="EMBL/GenBank/DDBJ databases">
        <title>Draft genome sequence of Thauera terpenica.</title>
        <authorList>
            <person name="Liu B."/>
            <person name="Frostegard A.H."/>
            <person name="Shapleigh J.P."/>
        </authorList>
    </citation>
    <scope>NUCLEOTIDE SEQUENCE [LARGE SCALE GENOMIC DNA]</scope>
    <source>
        <strain evidence="2 3">58Eu</strain>
    </source>
</reference>
<evidence type="ECO:0000259" key="1">
    <source>
        <dbReference type="SMART" id="SM01321"/>
    </source>
</evidence>
<comment type="caution">
    <text evidence="2">The sequence shown here is derived from an EMBL/GenBank/DDBJ whole genome shotgun (WGS) entry which is preliminary data.</text>
</comment>
<sequence>MRYRRDRSPGATWFFTLVTWRRRPLFADPANVARLRAAFAHTRTVAPYRIDALVLLPDHLHCIWTLPDGDADFSTRWNRIKGSFTRSLPPAAKSLRGSPSRRERCVWQRRFWEHRIRDDVDFARHCDYIHWNPVRHGLATRPDEWPYSSFARFVQAGIYPADWCMGEETDGLKAG</sequence>
<evidence type="ECO:0000313" key="3">
    <source>
        <dbReference type="Proteomes" id="UP000015455"/>
    </source>
</evidence>
<dbReference type="GO" id="GO:0004803">
    <property type="term" value="F:transposase activity"/>
    <property type="evidence" value="ECO:0007669"/>
    <property type="project" value="InterPro"/>
</dbReference>
<dbReference type="GO" id="GO:0006313">
    <property type="term" value="P:DNA transposition"/>
    <property type="evidence" value="ECO:0007669"/>
    <property type="project" value="InterPro"/>
</dbReference>
<dbReference type="InterPro" id="IPR036515">
    <property type="entry name" value="Transposase_17_sf"/>
</dbReference>
<evidence type="ECO:0000313" key="2">
    <source>
        <dbReference type="EMBL" id="EPZ15061.1"/>
    </source>
</evidence>